<dbReference type="Proteomes" id="UP000585474">
    <property type="component" value="Unassembled WGS sequence"/>
</dbReference>
<proteinExistence type="predicted"/>
<name>A0A7J0DA22_9ERIC</name>
<reference evidence="2" key="1">
    <citation type="submission" date="2019-07" db="EMBL/GenBank/DDBJ databases">
        <title>De Novo Assembly of kiwifruit Actinidia rufa.</title>
        <authorList>
            <person name="Sugita-Konishi S."/>
            <person name="Sato K."/>
            <person name="Mori E."/>
            <person name="Abe Y."/>
            <person name="Kisaki G."/>
            <person name="Hamano K."/>
            <person name="Suezawa K."/>
            <person name="Otani M."/>
            <person name="Fukuda T."/>
            <person name="Manabe T."/>
            <person name="Gomi K."/>
            <person name="Tabuchi M."/>
            <person name="Akimitsu K."/>
            <person name="Kataoka I."/>
        </authorList>
    </citation>
    <scope>NUCLEOTIDE SEQUENCE [LARGE SCALE GENOMIC DNA]</scope>
    <source>
        <strain evidence="2">cv. Fuchu</strain>
    </source>
</reference>
<evidence type="ECO:0008006" key="3">
    <source>
        <dbReference type="Google" id="ProtNLM"/>
    </source>
</evidence>
<comment type="caution">
    <text evidence="1">The sequence shown here is derived from an EMBL/GenBank/DDBJ whole genome shotgun (WGS) entry which is preliminary data.</text>
</comment>
<dbReference type="PANTHER" id="PTHR31790">
    <property type="entry name" value="OS02G0783600 PROTEIN"/>
    <property type="match status" value="1"/>
</dbReference>
<dbReference type="EMBL" id="BJWL01000127">
    <property type="protein sequence ID" value="GFS30740.1"/>
    <property type="molecule type" value="Genomic_DNA"/>
</dbReference>
<evidence type="ECO:0000313" key="2">
    <source>
        <dbReference type="Proteomes" id="UP000585474"/>
    </source>
</evidence>
<dbReference type="PANTHER" id="PTHR31790:SF608">
    <property type="entry name" value="F-BOX PROTEIN CPR30-LIKE"/>
    <property type="match status" value="1"/>
</dbReference>
<protein>
    <recommendedName>
        <fullName evidence="3">F-box family protein</fullName>
    </recommendedName>
</protein>
<organism evidence="1 2">
    <name type="scientific">Actinidia rufa</name>
    <dbReference type="NCBI Taxonomy" id="165716"/>
    <lineage>
        <taxon>Eukaryota</taxon>
        <taxon>Viridiplantae</taxon>
        <taxon>Streptophyta</taxon>
        <taxon>Embryophyta</taxon>
        <taxon>Tracheophyta</taxon>
        <taxon>Spermatophyta</taxon>
        <taxon>Magnoliopsida</taxon>
        <taxon>eudicotyledons</taxon>
        <taxon>Gunneridae</taxon>
        <taxon>Pentapetalae</taxon>
        <taxon>asterids</taxon>
        <taxon>Ericales</taxon>
        <taxon>Actinidiaceae</taxon>
        <taxon>Actinidia</taxon>
    </lineage>
</organism>
<accession>A0A7J0DA22</accession>
<keyword evidence="2" id="KW-1185">Reference proteome</keyword>
<gene>
    <name evidence="1" type="ORF">Acr_00g0013700</name>
</gene>
<dbReference type="InterPro" id="IPR052361">
    <property type="entry name" value="F-box_domain"/>
</dbReference>
<sequence>MITYPGFIAKHLDHNKKKENGCLCVFNCDFDARRYAFAVYPDKTLTVPLFESIGGLNLKYLAHVLGPCNGIFCLINPHHRRALWNPAIREFRNLPPRTISDDIHYTSKGEVFGFGFDPSTNDYKYRDGVYYWCGEDKNELPIYLSFDMADEVFRMIPEKHSSPNREASYYWHLDEYVQSCFGVYNDSFAKIDSYPNGSDKPHVFYIGLLKEGEEKDDEYYWRKEVVAVGPFAGAVYPLGFWKRGELIVGDRDNRLFLADPNTLEMKDLGTVAFQAFIYYESFVSVKRSTNQESNNLSDTQHDLLNFDFRY</sequence>
<dbReference type="AlphaFoldDB" id="A0A7J0DA22"/>
<evidence type="ECO:0000313" key="1">
    <source>
        <dbReference type="EMBL" id="GFS30740.1"/>
    </source>
</evidence>
<dbReference type="OrthoDB" id="1867629at2759"/>